<gene>
    <name evidence="7" type="primary">citX</name>
    <name evidence="7" type="ORF">WMO66_05825</name>
</gene>
<reference evidence="7 8" key="1">
    <citation type="submission" date="2024-03" db="EMBL/GenBank/DDBJ databases">
        <title>Human intestinal bacterial collection.</title>
        <authorList>
            <person name="Pauvert C."/>
            <person name="Hitch T.C.A."/>
            <person name="Clavel T."/>
        </authorList>
    </citation>
    <scope>NUCLEOTIDE SEQUENCE [LARGE SCALE GENOMIC DNA]</scope>
    <source>
        <strain evidence="7 8">CLA-AA-H192</strain>
    </source>
</reference>
<dbReference type="Pfam" id="PF01874">
    <property type="entry name" value="CitG"/>
    <property type="match status" value="1"/>
</dbReference>
<evidence type="ECO:0000256" key="3">
    <source>
        <dbReference type="ARBA" id="ARBA00022695"/>
    </source>
</evidence>
<evidence type="ECO:0000256" key="6">
    <source>
        <dbReference type="ARBA" id="ARBA00048574"/>
    </source>
</evidence>
<comment type="caution">
    <text evidence="7">The sequence shown here is derived from an EMBL/GenBank/DDBJ whole genome shotgun (WGS) entry which is preliminary data.</text>
</comment>
<comment type="catalytic activity">
    <reaction evidence="1">
        <text>3'-dephospho-CoA + ATP = 2'-(5''-triphospho-alpha-D-ribosyl)-3'-dephospho-CoA + adenine</text>
        <dbReference type="Rhea" id="RHEA:15117"/>
        <dbReference type="ChEBI" id="CHEBI:16708"/>
        <dbReference type="ChEBI" id="CHEBI:30616"/>
        <dbReference type="ChEBI" id="CHEBI:57328"/>
        <dbReference type="ChEBI" id="CHEBI:61378"/>
        <dbReference type="EC" id="2.4.2.52"/>
    </reaction>
</comment>
<keyword evidence="3 7" id="KW-0548">Nucleotidyltransferase</keyword>
<sequence>MKPVEVSLEQVLLARENRAGRQQRLLAQYGLPLVSFTMNMAGPVKDTPLSRFAFQAGVAALTKRLGGPVSCCLTEAVTGCEALLVYDRPAQALKDVCMELESTEVGRLYDLDVLDAAGEKLSRPEMRRCLVCGGPVAACSRSRAHGLKAICTETTRRLAEFACTTLGNLAADALREEAALSPKPGLVDARTNGAHTDMDLLLMLRSAETLRPWFCRMVRLGLDGAAPLQLQSAGRQAEAEMLQATDGVNTHKGALYALSLLLAAMGRHLSGAQESIFSLAAADAAALAPPVGTHGSQVRRRYGRPGAREEAMDGFPSLQALLQATRSQPPLGVLLWSMAHLSDSNLLYRGGEAGLAFAQNEAERILRLPPAQWEAELTALDAEMTRRNLSPGGSADLLALTLFFRSLDFWTELSV</sequence>
<dbReference type="PANTHER" id="PTHR30201:SF2">
    <property type="entry name" value="2-(5''-TRIPHOSPHORIBOSYL)-3'-DEPHOSPHOCOENZYME-A SYNTHASE"/>
    <property type="match status" value="1"/>
</dbReference>
<evidence type="ECO:0000313" key="7">
    <source>
        <dbReference type="EMBL" id="MEQ2510768.1"/>
    </source>
</evidence>
<evidence type="ECO:0000313" key="8">
    <source>
        <dbReference type="Proteomes" id="UP001491552"/>
    </source>
</evidence>
<keyword evidence="7" id="KW-0456">Lyase</keyword>
<accession>A0ABV1G659</accession>
<dbReference type="NCBIfam" id="TIGR03124">
    <property type="entry name" value="citrate_citX"/>
    <property type="match status" value="1"/>
</dbReference>
<dbReference type="InterPro" id="IPR005551">
    <property type="entry name" value="CitX"/>
</dbReference>
<evidence type="ECO:0000256" key="4">
    <source>
        <dbReference type="ARBA" id="ARBA00022741"/>
    </source>
</evidence>
<organism evidence="7 8">
    <name type="scientific">Faecousia intestinalis</name>
    <dbReference type="NCBI Taxonomy" id="3133167"/>
    <lineage>
        <taxon>Bacteria</taxon>
        <taxon>Bacillati</taxon>
        <taxon>Bacillota</taxon>
        <taxon>Clostridia</taxon>
        <taxon>Eubacteriales</taxon>
        <taxon>Oscillospiraceae</taxon>
        <taxon>Faecousia</taxon>
    </lineage>
</organism>
<evidence type="ECO:0000256" key="1">
    <source>
        <dbReference type="ARBA" id="ARBA00001210"/>
    </source>
</evidence>
<keyword evidence="4" id="KW-0547">Nucleotide-binding</keyword>
<evidence type="ECO:0000256" key="5">
    <source>
        <dbReference type="ARBA" id="ARBA00022840"/>
    </source>
</evidence>
<name>A0ABV1G659_9FIRM</name>
<dbReference type="EMBL" id="JBBMFF010000187">
    <property type="protein sequence ID" value="MEQ2510768.1"/>
    <property type="molecule type" value="Genomic_DNA"/>
</dbReference>
<dbReference type="PANTHER" id="PTHR30201">
    <property type="entry name" value="TRIPHOSPHORIBOSYL-DEPHOSPHO-COA SYNTHASE"/>
    <property type="match status" value="1"/>
</dbReference>
<comment type="catalytic activity">
    <reaction evidence="6">
        <text>apo-[citrate lyase ACP] + 2'-(5''-triphospho-alpha-D-ribosyl)-3'-dephospho-CoA = holo-[citrate lyase ACP] + diphosphate</text>
        <dbReference type="Rhea" id="RHEA:16333"/>
        <dbReference type="Rhea" id="RHEA-COMP:10157"/>
        <dbReference type="Rhea" id="RHEA-COMP:10158"/>
        <dbReference type="ChEBI" id="CHEBI:29999"/>
        <dbReference type="ChEBI" id="CHEBI:33019"/>
        <dbReference type="ChEBI" id="CHEBI:61378"/>
        <dbReference type="ChEBI" id="CHEBI:82683"/>
        <dbReference type="EC" id="2.7.7.61"/>
    </reaction>
</comment>
<dbReference type="EC" id="2.7.7.61" evidence="7"/>
<keyword evidence="8" id="KW-1185">Reference proteome</keyword>
<dbReference type="InterPro" id="IPR002736">
    <property type="entry name" value="CitG"/>
</dbReference>
<protein>
    <submittedName>
        <fullName evidence="7">Citrate lyase holo-[acyl-carrier protein] synthase</fullName>
        <ecNumber evidence="7">2.7.7.61</ecNumber>
    </submittedName>
</protein>
<keyword evidence="2 7" id="KW-0808">Transferase</keyword>
<evidence type="ECO:0000256" key="2">
    <source>
        <dbReference type="ARBA" id="ARBA00022679"/>
    </source>
</evidence>
<dbReference type="RefSeq" id="WP_349135450.1">
    <property type="nucleotide sequence ID" value="NZ_JBBMFF010000187.1"/>
</dbReference>
<dbReference type="GO" id="GO:0050519">
    <property type="term" value="F:holo-citrate lyase synthase activity"/>
    <property type="evidence" value="ECO:0007669"/>
    <property type="project" value="UniProtKB-EC"/>
</dbReference>
<dbReference type="Proteomes" id="UP001491552">
    <property type="component" value="Unassembled WGS sequence"/>
</dbReference>
<dbReference type="GO" id="GO:0016829">
    <property type="term" value="F:lyase activity"/>
    <property type="evidence" value="ECO:0007669"/>
    <property type="project" value="UniProtKB-KW"/>
</dbReference>
<proteinExistence type="predicted"/>
<keyword evidence="5" id="KW-0067">ATP-binding</keyword>
<dbReference type="Gene3D" id="1.10.4200.10">
    <property type="entry name" value="Triphosphoribosyl-dephospho-CoA protein"/>
    <property type="match status" value="1"/>
</dbReference>
<dbReference type="Pfam" id="PF03802">
    <property type="entry name" value="CitX"/>
    <property type="match status" value="1"/>
</dbReference>